<evidence type="ECO:0000256" key="15">
    <source>
        <dbReference type="ARBA" id="ARBA00061593"/>
    </source>
</evidence>
<accession>A0AAW0MY29</accession>
<evidence type="ECO:0000256" key="9">
    <source>
        <dbReference type="ARBA" id="ARBA00022763"/>
    </source>
</evidence>
<keyword evidence="9" id="KW-0227">DNA damage</keyword>
<keyword evidence="6" id="KW-0158">Chromosome</keyword>
<evidence type="ECO:0000259" key="19">
    <source>
        <dbReference type="Pfam" id="PF16685"/>
    </source>
</evidence>
<keyword evidence="7" id="KW-0808">Transferase</keyword>
<dbReference type="Proteomes" id="UP001460270">
    <property type="component" value="Unassembled WGS sequence"/>
</dbReference>
<evidence type="ECO:0000256" key="1">
    <source>
        <dbReference type="ARBA" id="ARBA00000900"/>
    </source>
</evidence>
<comment type="catalytic activity">
    <reaction evidence="1">
        <text>S-ubiquitinyl-[E2 ubiquitin-conjugating enzyme]-L-cysteine + [acceptor protein]-L-lysine = [E2 ubiquitin-conjugating enzyme]-L-cysteine + N(6)-ubiquitinyl-[acceptor protein]-L-lysine.</text>
        <dbReference type="EC" id="2.3.2.27"/>
    </reaction>
</comment>
<keyword evidence="11" id="KW-0833">Ubl conjugation pathway</keyword>
<dbReference type="InterPro" id="IPR037922">
    <property type="entry name" value="MSL2"/>
</dbReference>
<comment type="subcellular location">
    <subcellularLocation>
        <location evidence="3">Chromosome</location>
    </subcellularLocation>
    <subcellularLocation>
        <location evidence="2">Nucleus</location>
    </subcellularLocation>
</comment>
<keyword evidence="13" id="KW-0156">Chromatin regulator</keyword>
<evidence type="ECO:0000256" key="11">
    <source>
        <dbReference type="ARBA" id="ARBA00022786"/>
    </source>
</evidence>
<dbReference type="Pfam" id="PF16685">
    <property type="entry name" value="zf-RING_10"/>
    <property type="match status" value="1"/>
</dbReference>
<protein>
    <recommendedName>
        <fullName evidence="16">E3 ubiquitin-protein ligase MSL2</fullName>
        <ecNumber evidence="5">2.3.2.27</ecNumber>
    </recommendedName>
    <alternativeName>
        <fullName evidence="17">Male-specific lethal-2 homolog</fullName>
    </alternativeName>
</protein>
<evidence type="ECO:0000256" key="6">
    <source>
        <dbReference type="ARBA" id="ARBA00022454"/>
    </source>
</evidence>
<dbReference type="GO" id="GO:0061630">
    <property type="term" value="F:ubiquitin protein ligase activity"/>
    <property type="evidence" value="ECO:0007669"/>
    <property type="project" value="UniProtKB-EC"/>
</dbReference>
<dbReference type="PANTHER" id="PTHR16048">
    <property type="entry name" value="MSL2-RELATED"/>
    <property type="match status" value="1"/>
</dbReference>
<evidence type="ECO:0000256" key="2">
    <source>
        <dbReference type="ARBA" id="ARBA00004123"/>
    </source>
</evidence>
<organism evidence="20 21">
    <name type="scientific">Mugilogobius chulae</name>
    <name type="common">yellowstripe goby</name>
    <dbReference type="NCBI Taxonomy" id="88201"/>
    <lineage>
        <taxon>Eukaryota</taxon>
        <taxon>Metazoa</taxon>
        <taxon>Chordata</taxon>
        <taxon>Craniata</taxon>
        <taxon>Vertebrata</taxon>
        <taxon>Euteleostomi</taxon>
        <taxon>Actinopterygii</taxon>
        <taxon>Neopterygii</taxon>
        <taxon>Teleostei</taxon>
        <taxon>Neoteleostei</taxon>
        <taxon>Acanthomorphata</taxon>
        <taxon>Gobiaria</taxon>
        <taxon>Gobiiformes</taxon>
        <taxon>Gobioidei</taxon>
        <taxon>Gobiidae</taxon>
        <taxon>Gobionellinae</taxon>
        <taxon>Mugilogobius</taxon>
    </lineage>
</organism>
<dbReference type="PANTHER" id="PTHR16048:SF3">
    <property type="entry name" value="E3 UBIQUITIN-PROTEIN LIGASE MSL2"/>
    <property type="match status" value="1"/>
</dbReference>
<dbReference type="GO" id="GO:0006974">
    <property type="term" value="P:DNA damage response"/>
    <property type="evidence" value="ECO:0007669"/>
    <property type="project" value="UniProtKB-KW"/>
</dbReference>
<feature type="domain" description="E3 ubiquitin-protein ligase Msl2 zinc RING finger" evidence="19">
    <location>
        <begin position="42"/>
        <end position="110"/>
    </location>
</feature>
<keyword evidence="14" id="KW-0539">Nucleus</keyword>
<dbReference type="FunFam" id="3.30.40.10:FF:000174">
    <property type="entry name" value="E3 ubiquitin-protein ligase MSL2"/>
    <property type="match status" value="1"/>
</dbReference>
<sequence length="433" mass="46956">MNPVNATALFVSAARSVLQCDPRDPLALAELCKLLPFFRQSLSCLVCGKLLCDPIAPVDSSCQHYVCLGCKGQRMQLRPSCSWCKDYSRFEQNRQLALLVCCYRRLCAYVAQSPLAPHVAAAASDSPDLQAALSEGQEMAQEQEEAEEEEEPHIQGPLLLSVEEVLRTLDPPPLNGLVQSEPAPVTLSQSQPAGPAHRPQLLVQSENSPVLAPFRCHRKRSRSESDSQQVAPVSLSVLREPKADLHTTSDLHLHHDLHVTPASLVPNGEPPRAGKTLLLSKPLRKPIEHHGVPKKSCAKARQQQQGALKPPALSSPASSRPCPTRCHTRPRPPNPSTRRPPRRKACLDCICRGCQNSYMANGEKKLEAFAVPEKALEQTRLTLGINLSSITALRNPVAVAASPGNALIAAATGPAPVTAASFHENRVFDWSSG</sequence>
<keyword evidence="12" id="KW-0862">Zinc</keyword>
<feature type="region of interest" description="Disordered" evidence="18">
    <location>
        <begin position="131"/>
        <end position="155"/>
    </location>
</feature>
<dbReference type="Gene3D" id="3.30.40.10">
    <property type="entry name" value="Zinc/RING finger domain, C3HC4 (zinc finger)"/>
    <property type="match status" value="1"/>
</dbReference>
<evidence type="ECO:0000256" key="13">
    <source>
        <dbReference type="ARBA" id="ARBA00022853"/>
    </source>
</evidence>
<feature type="region of interest" description="Disordered" evidence="18">
    <location>
        <begin position="287"/>
        <end position="342"/>
    </location>
</feature>
<evidence type="ECO:0000256" key="4">
    <source>
        <dbReference type="ARBA" id="ARBA00004906"/>
    </source>
</evidence>
<feature type="region of interest" description="Disordered" evidence="18">
    <location>
        <begin position="171"/>
        <end position="197"/>
    </location>
</feature>
<feature type="compositionally biased region" description="Low complexity" evidence="18">
    <location>
        <begin position="307"/>
        <end position="325"/>
    </location>
</feature>
<evidence type="ECO:0000256" key="10">
    <source>
        <dbReference type="ARBA" id="ARBA00022771"/>
    </source>
</evidence>
<evidence type="ECO:0000256" key="5">
    <source>
        <dbReference type="ARBA" id="ARBA00012483"/>
    </source>
</evidence>
<dbReference type="CDD" id="cd16522">
    <property type="entry name" value="RING-HC_MSL2"/>
    <property type="match status" value="1"/>
</dbReference>
<dbReference type="InterPro" id="IPR032043">
    <property type="entry name" value="Msl2_Znf-RING"/>
</dbReference>
<evidence type="ECO:0000256" key="8">
    <source>
        <dbReference type="ARBA" id="ARBA00022723"/>
    </source>
</evidence>
<comment type="similarity">
    <text evidence="15">Belongs to the MSL2 family.</text>
</comment>
<dbReference type="EMBL" id="JBBPFD010000022">
    <property type="protein sequence ID" value="KAK7881541.1"/>
    <property type="molecule type" value="Genomic_DNA"/>
</dbReference>
<keyword evidence="21" id="KW-1185">Reference proteome</keyword>
<dbReference type="GO" id="GO:0072487">
    <property type="term" value="C:MSL complex"/>
    <property type="evidence" value="ECO:0007669"/>
    <property type="project" value="InterPro"/>
</dbReference>
<dbReference type="GO" id="GO:0006325">
    <property type="term" value="P:chromatin organization"/>
    <property type="evidence" value="ECO:0007669"/>
    <property type="project" value="UniProtKB-KW"/>
</dbReference>
<dbReference type="AlphaFoldDB" id="A0AAW0MY29"/>
<evidence type="ECO:0000256" key="7">
    <source>
        <dbReference type="ARBA" id="ARBA00022679"/>
    </source>
</evidence>
<evidence type="ECO:0000256" key="18">
    <source>
        <dbReference type="SAM" id="MobiDB-lite"/>
    </source>
</evidence>
<evidence type="ECO:0000256" key="16">
    <source>
        <dbReference type="ARBA" id="ARBA00069328"/>
    </source>
</evidence>
<reference evidence="21" key="1">
    <citation type="submission" date="2024-04" db="EMBL/GenBank/DDBJ databases">
        <title>Salinicola lusitanus LLJ914,a marine bacterium isolated from the Okinawa Trough.</title>
        <authorList>
            <person name="Li J."/>
        </authorList>
    </citation>
    <scope>NUCLEOTIDE SEQUENCE [LARGE SCALE GENOMIC DNA]</scope>
</reference>
<evidence type="ECO:0000313" key="21">
    <source>
        <dbReference type="Proteomes" id="UP001460270"/>
    </source>
</evidence>
<dbReference type="GO" id="GO:0008270">
    <property type="term" value="F:zinc ion binding"/>
    <property type="evidence" value="ECO:0007669"/>
    <property type="project" value="UniProtKB-KW"/>
</dbReference>
<dbReference type="EC" id="2.3.2.27" evidence="5"/>
<comment type="pathway">
    <text evidence="4">Protein modification; protein ubiquitination.</text>
</comment>
<evidence type="ECO:0000256" key="3">
    <source>
        <dbReference type="ARBA" id="ARBA00004286"/>
    </source>
</evidence>
<evidence type="ECO:0000256" key="12">
    <source>
        <dbReference type="ARBA" id="ARBA00022833"/>
    </source>
</evidence>
<comment type="caution">
    <text evidence="20">The sequence shown here is derived from an EMBL/GenBank/DDBJ whole genome shotgun (WGS) entry which is preliminary data.</text>
</comment>
<proteinExistence type="inferred from homology"/>
<gene>
    <name evidence="20" type="ORF">WMY93_029950</name>
</gene>
<name>A0AAW0MY29_9GOBI</name>
<evidence type="ECO:0000256" key="17">
    <source>
        <dbReference type="ARBA" id="ARBA00077415"/>
    </source>
</evidence>
<keyword evidence="8" id="KW-0479">Metal-binding</keyword>
<evidence type="ECO:0000313" key="20">
    <source>
        <dbReference type="EMBL" id="KAK7881541.1"/>
    </source>
</evidence>
<dbReference type="InterPro" id="IPR013083">
    <property type="entry name" value="Znf_RING/FYVE/PHD"/>
</dbReference>
<feature type="compositionally biased region" description="Acidic residues" evidence="18">
    <location>
        <begin position="141"/>
        <end position="151"/>
    </location>
</feature>
<evidence type="ECO:0000256" key="14">
    <source>
        <dbReference type="ARBA" id="ARBA00023242"/>
    </source>
</evidence>
<dbReference type="GO" id="GO:0005634">
    <property type="term" value="C:nucleus"/>
    <property type="evidence" value="ECO:0007669"/>
    <property type="project" value="UniProtKB-SubCell"/>
</dbReference>
<dbReference type="GO" id="GO:0016567">
    <property type="term" value="P:protein ubiquitination"/>
    <property type="evidence" value="ECO:0007669"/>
    <property type="project" value="TreeGrafter"/>
</dbReference>
<keyword evidence="10" id="KW-0863">Zinc-finger</keyword>